<dbReference type="EMBL" id="JWLZ01000025">
    <property type="protein sequence ID" value="KHT65059.1"/>
    <property type="molecule type" value="Genomic_DNA"/>
</dbReference>
<protein>
    <submittedName>
        <fullName evidence="1">Uncharacterized protein</fullName>
    </submittedName>
</protein>
<proteinExistence type="predicted"/>
<evidence type="ECO:0000313" key="2">
    <source>
        <dbReference type="Proteomes" id="UP000031278"/>
    </source>
</evidence>
<name>A0A0B9G902_9GAMM</name>
<comment type="caution">
    <text evidence="1">The sequence shown here is derived from an EMBL/GenBank/DDBJ whole genome shotgun (WGS) entry which is preliminary data.</text>
</comment>
<dbReference type="Proteomes" id="UP000031278">
    <property type="component" value="Unassembled WGS sequence"/>
</dbReference>
<reference evidence="1 2" key="1">
    <citation type="submission" date="2014-12" db="EMBL/GenBank/DDBJ databases">
        <title>Genome sequencing of Photobacterium gaetbulicola AD005a.</title>
        <authorList>
            <person name="Adrian T.G.S."/>
            <person name="Chan K.G."/>
        </authorList>
    </citation>
    <scope>NUCLEOTIDE SEQUENCE [LARGE SCALE GENOMIC DNA]</scope>
    <source>
        <strain evidence="1 2">AD005a</strain>
    </source>
</reference>
<gene>
    <name evidence="1" type="ORF">RJ45_03075</name>
</gene>
<sequence length="151" mass="16359">MEVRITISGIGAGLPKMPVGVNLISGCYIETKPNKGGAPARKYGIIDSLSIGGESSTLIFGHAQTEWMTVKKESSLNKLKYENFIGKLVDVEIKGTSFGSSKGDVCLKIINDIGNSETIIDKFNIKLDAYQLSSTKIRGKVRVQPLNSKHD</sequence>
<dbReference type="PROSITE" id="PS51257">
    <property type="entry name" value="PROKAR_LIPOPROTEIN"/>
    <property type="match status" value="1"/>
</dbReference>
<dbReference type="AlphaFoldDB" id="A0A0B9G902"/>
<accession>A0A0B9G902</accession>
<dbReference type="RefSeq" id="WP_039457862.1">
    <property type="nucleotide sequence ID" value="NZ_JWLZ01000025.1"/>
</dbReference>
<evidence type="ECO:0000313" key="1">
    <source>
        <dbReference type="EMBL" id="KHT65059.1"/>
    </source>
</evidence>
<organism evidence="1 2">
    <name type="scientific">Photobacterium gaetbulicola</name>
    <dbReference type="NCBI Taxonomy" id="1295392"/>
    <lineage>
        <taxon>Bacteria</taxon>
        <taxon>Pseudomonadati</taxon>
        <taxon>Pseudomonadota</taxon>
        <taxon>Gammaproteobacteria</taxon>
        <taxon>Vibrionales</taxon>
        <taxon>Vibrionaceae</taxon>
        <taxon>Photobacterium</taxon>
    </lineage>
</organism>